<feature type="transmembrane region" description="Helical" evidence="7">
    <location>
        <begin position="140"/>
        <end position="162"/>
    </location>
</feature>
<dbReference type="InterPro" id="IPR008910">
    <property type="entry name" value="MSC_TM_helix"/>
</dbReference>
<dbReference type="PANTHER" id="PTHR30221">
    <property type="entry name" value="SMALL-CONDUCTANCE MECHANOSENSITIVE CHANNEL"/>
    <property type="match status" value="1"/>
</dbReference>
<evidence type="ECO:0000256" key="8">
    <source>
        <dbReference type="SAM" id="MobiDB-lite"/>
    </source>
</evidence>
<feature type="domain" description="BON" evidence="10">
    <location>
        <begin position="47"/>
        <end position="113"/>
    </location>
</feature>
<keyword evidence="4 7" id="KW-0812">Transmembrane</keyword>
<feature type="signal peptide" evidence="9">
    <location>
        <begin position="1"/>
        <end position="19"/>
    </location>
</feature>
<comment type="subunit">
    <text evidence="7">Homoheptamer.</text>
</comment>
<dbReference type="Pfam" id="PF05552">
    <property type="entry name" value="MS_channel_1st_1"/>
    <property type="match status" value="1"/>
</dbReference>
<evidence type="ECO:0000313" key="11">
    <source>
        <dbReference type="EMBL" id="MFC3194672.1"/>
    </source>
</evidence>
<sequence length="451" mass="50400">MRKPLIALLMLLTICPCWSQDQAEEQIIREADWKDTEQQIKVKPTVSDQAIEDRFERILKVSQRINEAQVKVTEGVLVLEGWTREEANRDWVEAAANRTEGVIAVVNDIELRNIDQWDLQPAVTEAVGLYEQIIRALPKITIALVLLLITWLLVKFTIALAVRAMKNKVHNPFVLRMTARLFAIPVLVVGIYLVLQLTGLTQLAVTVIGGTGLMGLVIGIAFKDIAENFLASILISIERPFKIGDYILVNGHEGVVQSVTTRGTVIMTLDGNHIHIPNAIIYKNTIVNVTANPNIRKNFTVGIGYDDNISEAQHIALEVLQKHDAVMDDPEPQVLVENLGPATVNLVVYFWVNGQQNSSAKVKSAVIRLVKRAFDEARISMPDEAREVVFPEGVRVYQEDRPNEPKPIAEKTHEPQSNVIEQDLSNEVDDIRKQSAANQLSDDKDNLIKDG</sequence>
<keyword evidence="7" id="KW-0406">Ion transport</keyword>
<comment type="caution">
    <text evidence="7">Lacks conserved residue(s) required for the propagation of feature annotation.</text>
</comment>
<dbReference type="InterPro" id="IPR006685">
    <property type="entry name" value="MscS_channel_2nd"/>
</dbReference>
<dbReference type="EMBL" id="JBHRTS010000005">
    <property type="protein sequence ID" value="MFC3194672.1"/>
    <property type="molecule type" value="Genomic_DNA"/>
</dbReference>
<accession>A0ABV7JBY5</accession>
<comment type="function">
    <text evidence="7">Mechanosensitive channel that participates in the regulation of osmotic pressure changes within the cell, opening in response to stretch forces in the membrane lipid bilayer, without the need for other proteins. Contributes to normal resistance to hypoosmotic shock. Forms an ion channel of 1.0 nanosiemens conductance with a slight preference for anions.</text>
</comment>
<dbReference type="Gene3D" id="2.30.30.60">
    <property type="match status" value="1"/>
</dbReference>
<evidence type="ECO:0000256" key="7">
    <source>
        <dbReference type="RuleBase" id="RU369025"/>
    </source>
</evidence>
<keyword evidence="5 7" id="KW-1133">Transmembrane helix</keyword>
<organism evidence="11 12">
    <name type="scientific">Marinicella sediminis</name>
    <dbReference type="NCBI Taxonomy" id="1792834"/>
    <lineage>
        <taxon>Bacteria</taxon>
        <taxon>Pseudomonadati</taxon>
        <taxon>Pseudomonadota</taxon>
        <taxon>Gammaproteobacteria</taxon>
        <taxon>Lysobacterales</taxon>
        <taxon>Marinicellaceae</taxon>
        <taxon>Marinicella</taxon>
    </lineage>
</organism>
<dbReference type="InterPro" id="IPR010920">
    <property type="entry name" value="LSM_dom_sf"/>
</dbReference>
<comment type="caution">
    <text evidence="11">The sequence shown here is derived from an EMBL/GenBank/DDBJ whole genome shotgun (WGS) entry which is preliminary data.</text>
</comment>
<protein>
    <recommendedName>
        <fullName evidence="7">Small-conductance mechanosensitive channel</fullName>
    </recommendedName>
</protein>
<gene>
    <name evidence="11" type="ORF">ACFODZ_10525</name>
</gene>
<dbReference type="RefSeq" id="WP_077410726.1">
    <property type="nucleotide sequence ID" value="NZ_JBHRTS010000005.1"/>
</dbReference>
<evidence type="ECO:0000313" key="12">
    <source>
        <dbReference type="Proteomes" id="UP001595533"/>
    </source>
</evidence>
<evidence type="ECO:0000256" key="3">
    <source>
        <dbReference type="ARBA" id="ARBA00022475"/>
    </source>
</evidence>
<dbReference type="Pfam" id="PF21082">
    <property type="entry name" value="MS_channel_3rd"/>
    <property type="match status" value="1"/>
</dbReference>
<keyword evidence="7" id="KW-0997">Cell inner membrane</keyword>
<keyword evidence="6 7" id="KW-0472">Membrane</keyword>
<dbReference type="InterPro" id="IPR011066">
    <property type="entry name" value="MscS_channel_C_sf"/>
</dbReference>
<dbReference type="Pfam" id="PF00924">
    <property type="entry name" value="MS_channel_2nd"/>
    <property type="match status" value="1"/>
</dbReference>
<dbReference type="PANTHER" id="PTHR30221:SF1">
    <property type="entry name" value="SMALL-CONDUCTANCE MECHANOSENSITIVE CHANNEL"/>
    <property type="match status" value="1"/>
</dbReference>
<feature type="transmembrane region" description="Helical" evidence="7">
    <location>
        <begin position="174"/>
        <end position="195"/>
    </location>
</feature>
<comment type="subcellular location">
    <subcellularLocation>
        <location evidence="7">Cell inner membrane</location>
        <topology evidence="7">Multi-pass membrane protein</topology>
    </subcellularLocation>
    <subcellularLocation>
        <location evidence="1">Cell membrane</location>
        <topology evidence="1">Multi-pass membrane protein</topology>
    </subcellularLocation>
</comment>
<comment type="similarity">
    <text evidence="2 7">Belongs to the MscS (TC 1.A.23) family.</text>
</comment>
<evidence type="ECO:0000256" key="2">
    <source>
        <dbReference type="ARBA" id="ARBA00008017"/>
    </source>
</evidence>
<dbReference type="Gene3D" id="3.30.70.100">
    <property type="match status" value="1"/>
</dbReference>
<evidence type="ECO:0000256" key="4">
    <source>
        <dbReference type="ARBA" id="ARBA00022692"/>
    </source>
</evidence>
<evidence type="ECO:0000259" key="10">
    <source>
        <dbReference type="PROSITE" id="PS50914"/>
    </source>
</evidence>
<evidence type="ECO:0000256" key="9">
    <source>
        <dbReference type="SAM" id="SignalP"/>
    </source>
</evidence>
<dbReference type="InterPro" id="IPR045275">
    <property type="entry name" value="MscS_archaea/bacteria_type"/>
</dbReference>
<dbReference type="PROSITE" id="PS50914">
    <property type="entry name" value="BON"/>
    <property type="match status" value="1"/>
</dbReference>
<dbReference type="InterPro" id="IPR023408">
    <property type="entry name" value="MscS_beta-dom_sf"/>
</dbReference>
<proteinExistence type="inferred from homology"/>
<dbReference type="InterPro" id="IPR011014">
    <property type="entry name" value="MscS_channel_TM-2"/>
</dbReference>
<keyword evidence="7" id="KW-0407">Ion channel</keyword>
<keyword evidence="12" id="KW-1185">Reference proteome</keyword>
<dbReference type="InterPro" id="IPR049278">
    <property type="entry name" value="MS_channel_C"/>
</dbReference>
<keyword evidence="3" id="KW-1003">Cell membrane</keyword>
<feature type="compositionally biased region" description="Basic and acidic residues" evidence="8">
    <location>
        <begin position="399"/>
        <end position="414"/>
    </location>
</feature>
<feature type="chain" id="PRO_5045180083" description="Small-conductance mechanosensitive channel" evidence="9">
    <location>
        <begin position="20"/>
        <end position="451"/>
    </location>
</feature>
<dbReference type="SUPFAM" id="SSF50182">
    <property type="entry name" value="Sm-like ribonucleoproteins"/>
    <property type="match status" value="1"/>
</dbReference>
<evidence type="ECO:0000256" key="1">
    <source>
        <dbReference type="ARBA" id="ARBA00004651"/>
    </source>
</evidence>
<name>A0ABV7JBY5_9GAMM</name>
<feature type="transmembrane region" description="Helical" evidence="7">
    <location>
        <begin position="201"/>
        <end position="222"/>
    </location>
</feature>
<dbReference type="InterPro" id="IPR007055">
    <property type="entry name" value="BON_dom"/>
</dbReference>
<dbReference type="SUPFAM" id="SSF82861">
    <property type="entry name" value="Mechanosensitive channel protein MscS (YggB), transmembrane region"/>
    <property type="match status" value="1"/>
</dbReference>
<reference evidence="12" key="1">
    <citation type="journal article" date="2019" name="Int. J. Syst. Evol. Microbiol.">
        <title>The Global Catalogue of Microorganisms (GCM) 10K type strain sequencing project: providing services to taxonomists for standard genome sequencing and annotation.</title>
        <authorList>
            <consortium name="The Broad Institute Genomics Platform"/>
            <consortium name="The Broad Institute Genome Sequencing Center for Infectious Disease"/>
            <person name="Wu L."/>
            <person name="Ma J."/>
        </authorList>
    </citation>
    <scope>NUCLEOTIDE SEQUENCE [LARGE SCALE GENOMIC DNA]</scope>
    <source>
        <strain evidence="12">KCTC 42953</strain>
    </source>
</reference>
<dbReference type="SUPFAM" id="SSF82689">
    <property type="entry name" value="Mechanosensitive channel protein MscS (YggB), C-terminal domain"/>
    <property type="match status" value="1"/>
</dbReference>
<dbReference type="Proteomes" id="UP001595533">
    <property type="component" value="Unassembled WGS sequence"/>
</dbReference>
<dbReference type="Gene3D" id="1.10.287.1260">
    <property type="match status" value="1"/>
</dbReference>
<dbReference type="Gene3D" id="3.40.1520.20">
    <property type="match status" value="1"/>
</dbReference>
<dbReference type="Pfam" id="PF04972">
    <property type="entry name" value="BON"/>
    <property type="match status" value="1"/>
</dbReference>
<keyword evidence="7" id="KW-0813">Transport</keyword>
<keyword evidence="9" id="KW-0732">Signal</keyword>
<evidence type="ECO:0000256" key="5">
    <source>
        <dbReference type="ARBA" id="ARBA00022989"/>
    </source>
</evidence>
<evidence type="ECO:0000256" key="6">
    <source>
        <dbReference type="ARBA" id="ARBA00023136"/>
    </source>
</evidence>
<feature type="region of interest" description="Disordered" evidence="8">
    <location>
        <begin position="399"/>
        <end position="419"/>
    </location>
</feature>